<dbReference type="NCBIfam" id="TIGR03558">
    <property type="entry name" value="oxido_grp_1"/>
    <property type="match status" value="1"/>
</dbReference>
<protein>
    <submittedName>
        <fullName evidence="3">LLM class flavin-dependent oxidoreductase</fullName>
    </submittedName>
</protein>
<dbReference type="SUPFAM" id="SSF51679">
    <property type="entry name" value="Bacterial luciferase-like"/>
    <property type="match status" value="1"/>
</dbReference>
<gene>
    <name evidence="3" type="ORF">LSG31_16465</name>
</gene>
<feature type="domain" description="Luciferase-like" evidence="2">
    <location>
        <begin position="6"/>
        <end position="299"/>
    </location>
</feature>
<comment type="similarity">
    <text evidence="1">To bacterial alkanal monooxygenase alpha and beta chains.</text>
</comment>
<dbReference type="EMBL" id="CP089291">
    <property type="protein sequence ID" value="UOF89472.1"/>
    <property type="molecule type" value="Genomic_DNA"/>
</dbReference>
<dbReference type="Gene3D" id="3.20.20.30">
    <property type="entry name" value="Luciferase-like domain"/>
    <property type="match status" value="1"/>
</dbReference>
<sequence>MVTLSVLDQSPVAAGKTPNEAFADTARLAMEVETLGYKRFWVSEHHNTLSLAGSSPEILISHLAARTKHLRIGSGGVMLPHYSSYKVAENFRVLEALYPERIDLGLGRAPGGHPIATWALQDGKNISFEHYPVQIDELIGYLYDTLPVGHRFKNLKATPIPSTVPDMWLLGSSGESAGLAAERGAGFAFAQFINGDGGADVVRDYQTRFQATVVGNKPRSIAAIFAICADTDGEAERLAASLDLILLLHEQGKRPDAVPSVQEALEFPYTAFDRKRILENRKRMIVGSPTSVKQQILSMAKEYNTDEWMIVTTTHDFAAKLHSYRLLAEAFQLPIS</sequence>
<dbReference type="PANTHER" id="PTHR30137:SF19">
    <property type="entry name" value="LUCIFERASE-LIKE MONOOXYGENASE"/>
    <property type="match status" value="1"/>
</dbReference>
<evidence type="ECO:0000313" key="3">
    <source>
        <dbReference type="EMBL" id="UOF89472.1"/>
    </source>
</evidence>
<dbReference type="Pfam" id="PF00296">
    <property type="entry name" value="Bac_luciferase"/>
    <property type="match status" value="1"/>
</dbReference>
<name>A0ABY4CG24_9BACL</name>
<evidence type="ECO:0000256" key="1">
    <source>
        <dbReference type="ARBA" id="ARBA00007789"/>
    </source>
</evidence>
<reference evidence="3" key="1">
    <citation type="submission" date="2021-12" db="EMBL/GenBank/DDBJ databases">
        <title>Alicyclobacillaceae gen. nov., sp. nov., isolated from chalcocite enrichment system.</title>
        <authorList>
            <person name="Jiang Z."/>
        </authorList>
    </citation>
    <scope>NUCLEOTIDE SEQUENCE</scope>
    <source>
        <strain evidence="3">MYW30-H2</strain>
    </source>
</reference>
<dbReference type="InterPro" id="IPR036661">
    <property type="entry name" value="Luciferase-like_sf"/>
</dbReference>
<dbReference type="InterPro" id="IPR019949">
    <property type="entry name" value="CmoO-like"/>
</dbReference>
<dbReference type="Proteomes" id="UP000830167">
    <property type="component" value="Chromosome"/>
</dbReference>
<evidence type="ECO:0000259" key="2">
    <source>
        <dbReference type="Pfam" id="PF00296"/>
    </source>
</evidence>
<dbReference type="CDD" id="cd00347">
    <property type="entry name" value="Flavin_utilizing_monoxygenases"/>
    <property type="match status" value="1"/>
</dbReference>
<keyword evidence="4" id="KW-1185">Reference proteome</keyword>
<dbReference type="InterPro" id="IPR050766">
    <property type="entry name" value="Bact_Lucif_Oxidored"/>
</dbReference>
<dbReference type="RefSeq" id="WP_347436162.1">
    <property type="nucleotide sequence ID" value="NZ_CP089291.1"/>
</dbReference>
<dbReference type="InterPro" id="IPR011251">
    <property type="entry name" value="Luciferase-like_dom"/>
</dbReference>
<dbReference type="PANTHER" id="PTHR30137">
    <property type="entry name" value="LUCIFERASE-LIKE MONOOXYGENASE"/>
    <property type="match status" value="1"/>
</dbReference>
<proteinExistence type="predicted"/>
<evidence type="ECO:0000313" key="4">
    <source>
        <dbReference type="Proteomes" id="UP000830167"/>
    </source>
</evidence>
<accession>A0ABY4CG24</accession>
<organism evidence="3 4">
    <name type="scientific">Fodinisporobacter ferrooxydans</name>
    <dbReference type="NCBI Taxonomy" id="2901836"/>
    <lineage>
        <taxon>Bacteria</taxon>
        <taxon>Bacillati</taxon>
        <taxon>Bacillota</taxon>
        <taxon>Bacilli</taxon>
        <taxon>Bacillales</taxon>
        <taxon>Alicyclobacillaceae</taxon>
        <taxon>Fodinisporobacter</taxon>
    </lineage>
</organism>